<gene>
    <name evidence="9" type="ORF">AMJ39_04205</name>
</gene>
<accession>A0A0S7WTT6</accession>
<dbReference type="STRING" id="1703770.AMJ39_04205"/>
<dbReference type="InterPro" id="IPR011914">
    <property type="entry name" value="RfaE_dom_II"/>
</dbReference>
<evidence type="ECO:0000256" key="3">
    <source>
        <dbReference type="ARBA" id="ARBA00022695"/>
    </source>
</evidence>
<evidence type="ECO:0000259" key="8">
    <source>
        <dbReference type="Pfam" id="PF01467"/>
    </source>
</evidence>
<keyword evidence="3 9" id="KW-0548">Nucleotidyltransferase</keyword>
<dbReference type="Gene3D" id="3.40.50.620">
    <property type="entry name" value="HUPs"/>
    <property type="match status" value="1"/>
</dbReference>
<proteinExistence type="predicted"/>
<dbReference type="PANTHER" id="PTHR43793:SF2">
    <property type="entry name" value="BIFUNCTIONAL PROTEIN HLDE"/>
    <property type="match status" value="1"/>
</dbReference>
<dbReference type="Proteomes" id="UP000052008">
    <property type="component" value="Unassembled WGS sequence"/>
</dbReference>
<dbReference type="NCBIfam" id="TIGR00125">
    <property type="entry name" value="cyt_tran_rel"/>
    <property type="match status" value="1"/>
</dbReference>
<protein>
    <recommendedName>
        <fullName evidence="1">D-glycero-beta-D-manno-heptose 1-phosphate adenylyltransferase</fullName>
        <ecNumber evidence="1">2.7.7.70</ecNumber>
    </recommendedName>
</protein>
<evidence type="ECO:0000256" key="7">
    <source>
        <dbReference type="ARBA" id="ARBA00047428"/>
    </source>
</evidence>
<dbReference type="Pfam" id="PF01467">
    <property type="entry name" value="CTP_transf_like"/>
    <property type="match status" value="1"/>
</dbReference>
<evidence type="ECO:0000256" key="5">
    <source>
        <dbReference type="ARBA" id="ARBA00022840"/>
    </source>
</evidence>
<keyword evidence="6" id="KW-0119">Carbohydrate metabolism</keyword>
<dbReference type="GO" id="GO:0016779">
    <property type="term" value="F:nucleotidyltransferase activity"/>
    <property type="evidence" value="ECO:0007669"/>
    <property type="project" value="UniProtKB-KW"/>
</dbReference>
<feature type="domain" description="Cytidyltransferase-like" evidence="8">
    <location>
        <begin position="26"/>
        <end position="127"/>
    </location>
</feature>
<evidence type="ECO:0000256" key="1">
    <source>
        <dbReference type="ARBA" id="ARBA00012519"/>
    </source>
</evidence>
<dbReference type="SUPFAM" id="SSF52374">
    <property type="entry name" value="Nucleotidylyl transferase"/>
    <property type="match status" value="1"/>
</dbReference>
<dbReference type="PANTHER" id="PTHR43793">
    <property type="entry name" value="FAD SYNTHASE"/>
    <property type="match status" value="1"/>
</dbReference>
<dbReference type="AlphaFoldDB" id="A0A0S7WTT6"/>
<evidence type="ECO:0000256" key="6">
    <source>
        <dbReference type="ARBA" id="ARBA00023277"/>
    </source>
</evidence>
<evidence type="ECO:0000313" key="10">
    <source>
        <dbReference type="Proteomes" id="UP000052008"/>
    </source>
</evidence>
<keyword evidence="2 9" id="KW-0808">Transferase</keyword>
<sequence>MGIVIALSELLPIRNRARDEGKTVVFTNGCFDLLHLGHVHYLGRARQFGDILVVGLNDDASVTRVKGEGRPIIPEDERASIVAALECVDYVTIFGETTPARLIAALVPDVLVKGGDYRVEDIVGRETVEGAGGRVEVVEPVPGRSTSGLIRAICGQFGP</sequence>
<keyword evidence="5" id="KW-0067">ATP-binding</keyword>
<keyword evidence="4" id="KW-0547">Nucleotide-binding</keyword>
<evidence type="ECO:0000256" key="2">
    <source>
        <dbReference type="ARBA" id="ARBA00022679"/>
    </source>
</evidence>
<reference evidence="9 10" key="1">
    <citation type="journal article" date="2015" name="Microbiome">
        <title>Genomic resolution of linkages in carbon, nitrogen, and sulfur cycling among widespread estuary sediment bacteria.</title>
        <authorList>
            <person name="Baker B.J."/>
            <person name="Lazar C.S."/>
            <person name="Teske A.P."/>
            <person name="Dick G.J."/>
        </authorList>
    </citation>
    <scope>NUCLEOTIDE SEQUENCE [LARGE SCALE GENOMIC DNA]</scope>
    <source>
        <strain evidence="9">DG_24</strain>
    </source>
</reference>
<dbReference type="PATRIC" id="fig|1703770.3.peg.1674"/>
<dbReference type="EMBL" id="LIZS01000016">
    <property type="protein sequence ID" value="KPJ53597.1"/>
    <property type="molecule type" value="Genomic_DNA"/>
</dbReference>
<evidence type="ECO:0000313" key="9">
    <source>
        <dbReference type="EMBL" id="KPJ53597.1"/>
    </source>
</evidence>
<dbReference type="InterPro" id="IPR014729">
    <property type="entry name" value="Rossmann-like_a/b/a_fold"/>
</dbReference>
<comment type="catalytic activity">
    <reaction evidence="7">
        <text>D-glycero-beta-D-manno-heptose 1-phosphate + ATP + H(+) = ADP-D-glycero-beta-D-manno-heptose + diphosphate</text>
        <dbReference type="Rhea" id="RHEA:27465"/>
        <dbReference type="ChEBI" id="CHEBI:15378"/>
        <dbReference type="ChEBI" id="CHEBI:30616"/>
        <dbReference type="ChEBI" id="CHEBI:33019"/>
        <dbReference type="ChEBI" id="CHEBI:59967"/>
        <dbReference type="ChEBI" id="CHEBI:61593"/>
        <dbReference type="EC" id="2.7.7.70"/>
    </reaction>
</comment>
<dbReference type="InterPro" id="IPR050385">
    <property type="entry name" value="Archaeal_FAD_synthase"/>
</dbReference>
<dbReference type="GO" id="GO:0005524">
    <property type="term" value="F:ATP binding"/>
    <property type="evidence" value="ECO:0007669"/>
    <property type="project" value="UniProtKB-KW"/>
</dbReference>
<dbReference type="GO" id="GO:0016773">
    <property type="term" value="F:phosphotransferase activity, alcohol group as acceptor"/>
    <property type="evidence" value="ECO:0007669"/>
    <property type="project" value="InterPro"/>
</dbReference>
<comment type="caution">
    <text evidence="9">The sequence shown here is derived from an EMBL/GenBank/DDBJ whole genome shotgun (WGS) entry which is preliminary data.</text>
</comment>
<dbReference type="EC" id="2.7.7.70" evidence="1"/>
<dbReference type="GO" id="GO:0005975">
    <property type="term" value="P:carbohydrate metabolic process"/>
    <property type="evidence" value="ECO:0007669"/>
    <property type="project" value="InterPro"/>
</dbReference>
<evidence type="ECO:0000256" key="4">
    <source>
        <dbReference type="ARBA" id="ARBA00022741"/>
    </source>
</evidence>
<dbReference type="InterPro" id="IPR004821">
    <property type="entry name" value="Cyt_trans-like"/>
</dbReference>
<name>A0A0S7WTT6_UNCT6</name>
<dbReference type="NCBIfam" id="TIGR02199">
    <property type="entry name" value="rfaE_dom_II"/>
    <property type="match status" value="1"/>
</dbReference>
<organism evidence="9 10">
    <name type="scientific">candidate division TA06 bacterium DG_24</name>
    <dbReference type="NCBI Taxonomy" id="1703770"/>
    <lineage>
        <taxon>Bacteria</taxon>
        <taxon>Bacteria division TA06</taxon>
    </lineage>
</organism>